<protein>
    <submittedName>
        <fullName evidence="3">Uncharacterized protein</fullName>
    </submittedName>
</protein>
<dbReference type="EMBL" id="LUCM01006822">
    <property type="protein sequence ID" value="KAA0190722.1"/>
    <property type="molecule type" value="Genomic_DNA"/>
</dbReference>
<name>A0A8E0RXU3_9TREM</name>
<dbReference type="OrthoDB" id="6022136at2759"/>
<evidence type="ECO:0000313" key="3">
    <source>
        <dbReference type="EMBL" id="KAA0190722.1"/>
    </source>
</evidence>
<accession>A0A8E0RXU3</accession>
<feature type="transmembrane region" description="Helical" evidence="2">
    <location>
        <begin position="6"/>
        <end position="31"/>
    </location>
</feature>
<feature type="region of interest" description="Disordered" evidence="1">
    <location>
        <begin position="44"/>
        <end position="142"/>
    </location>
</feature>
<keyword evidence="4" id="KW-1185">Reference proteome</keyword>
<feature type="region of interest" description="Disordered" evidence="1">
    <location>
        <begin position="211"/>
        <end position="238"/>
    </location>
</feature>
<gene>
    <name evidence="3" type="ORF">FBUS_07072</name>
</gene>
<comment type="caution">
    <text evidence="3">The sequence shown here is derived from an EMBL/GenBank/DDBJ whole genome shotgun (WGS) entry which is preliminary data.</text>
</comment>
<keyword evidence="2" id="KW-0472">Membrane</keyword>
<dbReference type="AlphaFoldDB" id="A0A8E0RXU3"/>
<keyword evidence="2" id="KW-1133">Transmembrane helix</keyword>
<evidence type="ECO:0000256" key="1">
    <source>
        <dbReference type="SAM" id="MobiDB-lite"/>
    </source>
</evidence>
<feature type="compositionally biased region" description="Polar residues" evidence="1">
    <location>
        <begin position="51"/>
        <end position="63"/>
    </location>
</feature>
<evidence type="ECO:0000256" key="2">
    <source>
        <dbReference type="SAM" id="Phobius"/>
    </source>
</evidence>
<feature type="compositionally biased region" description="Basic residues" evidence="1">
    <location>
        <begin position="84"/>
        <end position="107"/>
    </location>
</feature>
<evidence type="ECO:0000313" key="4">
    <source>
        <dbReference type="Proteomes" id="UP000728185"/>
    </source>
</evidence>
<sequence>MKAIAYNFLHIGIGVLLTFALLLGLVGFIYYRERKRRLKMPSDPLAELTGSKHSLASAPQSSQKPHRHQCPNAHKSHQPTQTQMHRRPHHHHHHSSTIRVQSRSHHNSHTDVDSLGKGTLKRTGSISLNATGTGTVGKRQANPSVDANMSPSVPLPLSPTTFQPSITTHHHHQHSHTMNTHVHESRLTQTVQHDCASRHQLIPVHEFHRTQPPISSRLQRKPSRQLPGHGITLSRNGGTLTGSIHSGVIGTGSSGLSVDADGGLLIREKMQKISIV</sequence>
<proteinExistence type="predicted"/>
<keyword evidence="2" id="KW-0812">Transmembrane</keyword>
<organism evidence="3 4">
    <name type="scientific">Fasciolopsis buskii</name>
    <dbReference type="NCBI Taxonomy" id="27845"/>
    <lineage>
        <taxon>Eukaryota</taxon>
        <taxon>Metazoa</taxon>
        <taxon>Spiralia</taxon>
        <taxon>Lophotrochozoa</taxon>
        <taxon>Platyhelminthes</taxon>
        <taxon>Trematoda</taxon>
        <taxon>Digenea</taxon>
        <taxon>Plagiorchiida</taxon>
        <taxon>Echinostomata</taxon>
        <taxon>Echinostomatoidea</taxon>
        <taxon>Fasciolidae</taxon>
        <taxon>Fasciolopsis</taxon>
    </lineage>
</organism>
<dbReference type="Proteomes" id="UP000728185">
    <property type="component" value="Unassembled WGS sequence"/>
</dbReference>
<reference evidence="3" key="1">
    <citation type="submission" date="2019-05" db="EMBL/GenBank/DDBJ databases">
        <title>Annotation for the trematode Fasciolopsis buski.</title>
        <authorList>
            <person name="Choi Y.-J."/>
        </authorList>
    </citation>
    <scope>NUCLEOTIDE SEQUENCE</scope>
    <source>
        <strain evidence="3">HT</strain>
        <tissue evidence="3">Whole worm</tissue>
    </source>
</reference>
<feature type="compositionally biased region" description="Polar residues" evidence="1">
    <location>
        <begin position="122"/>
        <end position="133"/>
    </location>
</feature>
<feature type="compositionally biased region" description="Basic residues" evidence="1">
    <location>
        <begin position="64"/>
        <end position="77"/>
    </location>
</feature>